<dbReference type="GO" id="GO:0006401">
    <property type="term" value="P:RNA catabolic process"/>
    <property type="evidence" value="ECO:0007669"/>
    <property type="project" value="TreeGrafter"/>
</dbReference>
<sequence length="184" mass="21530">MAFPQHKHWSIPQGVDGWTIHGLWPSIRGSEKLTNCNNSMKFHFNEIEVLSKILAVKWPDYCTDEDKRRLCVLSDYGVVPSKKQKYTVGEIFNALKKGYGKIPDITCIYDVENHTFHLEQIRLCFNKQLKMMDCPGVTYPKSTGTSTLHFESIKQQDPSIFIRSNFEDCPHHHKVYYYPIPRKY</sequence>
<dbReference type="Proteomes" id="UP000735302">
    <property type="component" value="Unassembled WGS sequence"/>
</dbReference>
<dbReference type="Pfam" id="PF00445">
    <property type="entry name" value="Ribonuclease_T2"/>
    <property type="match status" value="2"/>
</dbReference>
<dbReference type="PROSITE" id="PS00530">
    <property type="entry name" value="RNASE_T2_1"/>
    <property type="match status" value="1"/>
</dbReference>
<dbReference type="GO" id="GO:0033897">
    <property type="term" value="F:ribonuclease T2 activity"/>
    <property type="evidence" value="ECO:0007669"/>
    <property type="project" value="InterPro"/>
</dbReference>
<dbReference type="SUPFAM" id="SSF55895">
    <property type="entry name" value="Ribonuclease Rh-like"/>
    <property type="match status" value="1"/>
</dbReference>
<organism evidence="3 4">
    <name type="scientific">Plakobranchus ocellatus</name>
    <dbReference type="NCBI Taxonomy" id="259542"/>
    <lineage>
        <taxon>Eukaryota</taxon>
        <taxon>Metazoa</taxon>
        <taxon>Spiralia</taxon>
        <taxon>Lophotrochozoa</taxon>
        <taxon>Mollusca</taxon>
        <taxon>Gastropoda</taxon>
        <taxon>Heterobranchia</taxon>
        <taxon>Euthyneura</taxon>
        <taxon>Panpulmonata</taxon>
        <taxon>Sacoglossa</taxon>
        <taxon>Placobranchoidea</taxon>
        <taxon>Plakobranchidae</taxon>
        <taxon>Plakobranchus</taxon>
    </lineage>
</organism>
<accession>A0AAV3YII7</accession>
<dbReference type="InterPro" id="IPR036430">
    <property type="entry name" value="RNase_T2-like_sf"/>
</dbReference>
<gene>
    <name evidence="3" type="ORF">PoB_000883500</name>
</gene>
<dbReference type="PANTHER" id="PTHR11240">
    <property type="entry name" value="RIBONUCLEASE T2"/>
    <property type="match status" value="1"/>
</dbReference>
<dbReference type="InterPro" id="IPR001568">
    <property type="entry name" value="RNase_T2-like"/>
</dbReference>
<dbReference type="Gene3D" id="3.90.730.10">
    <property type="entry name" value="Ribonuclease T2-like"/>
    <property type="match status" value="2"/>
</dbReference>
<dbReference type="GO" id="GO:0003723">
    <property type="term" value="F:RNA binding"/>
    <property type="evidence" value="ECO:0007669"/>
    <property type="project" value="InterPro"/>
</dbReference>
<evidence type="ECO:0000256" key="1">
    <source>
        <dbReference type="ARBA" id="ARBA00007469"/>
    </source>
</evidence>
<dbReference type="PANTHER" id="PTHR11240:SF22">
    <property type="entry name" value="RIBONUCLEASE T2"/>
    <property type="match status" value="1"/>
</dbReference>
<evidence type="ECO:0000256" key="2">
    <source>
        <dbReference type="RuleBase" id="RU004328"/>
    </source>
</evidence>
<proteinExistence type="inferred from homology"/>
<keyword evidence="4" id="KW-1185">Reference proteome</keyword>
<reference evidence="3 4" key="1">
    <citation type="journal article" date="2021" name="Elife">
        <title>Chloroplast acquisition without the gene transfer in kleptoplastic sea slugs, Plakobranchus ocellatus.</title>
        <authorList>
            <person name="Maeda T."/>
            <person name="Takahashi S."/>
            <person name="Yoshida T."/>
            <person name="Shimamura S."/>
            <person name="Takaki Y."/>
            <person name="Nagai Y."/>
            <person name="Toyoda A."/>
            <person name="Suzuki Y."/>
            <person name="Arimoto A."/>
            <person name="Ishii H."/>
            <person name="Satoh N."/>
            <person name="Nishiyama T."/>
            <person name="Hasebe M."/>
            <person name="Maruyama T."/>
            <person name="Minagawa J."/>
            <person name="Obokata J."/>
            <person name="Shigenobu S."/>
        </authorList>
    </citation>
    <scope>NUCLEOTIDE SEQUENCE [LARGE SCALE GENOMIC DNA]</scope>
</reference>
<name>A0AAV3YII7_9GAST</name>
<protein>
    <submittedName>
        <fullName evidence="3">Uncharacterized protein</fullName>
    </submittedName>
</protein>
<comment type="similarity">
    <text evidence="1 2">Belongs to the RNase T2 family.</text>
</comment>
<dbReference type="AlphaFoldDB" id="A0AAV3YII7"/>
<evidence type="ECO:0000313" key="3">
    <source>
        <dbReference type="EMBL" id="GFN82329.1"/>
    </source>
</evidence>
<dbReference type="GO" id="GO:0005576">
    <property type="term" value="C:extracellular region"/>
    <property type="evidence" value="ECO:0007669"/>
    <property type="project" value="TreeGrafter"/>
</dbReference>
<evidence type="ECO:0000313" key="4">
    <source>
        <dbReference type="Proteomes" id="UP000735302"/>
    </source>
</evidence>
<dbReference type="EMBL" id="BLXT01000977">
    <property type="protein sequence ID" value="GFN82329.1"/>
    <property type="molecule type" value="Genomic_DNA"/>
</dbReference>
<comment type="caution">
    <text evidence="3">The sequence shown here is derived from an EMBL/GenBank/DDBJ whole genome shotgun (WGS) entry which is preliminary data.</text>
</comment>
<dbReference type="InterPro" id="IPR018188">
    <property type="entry name" value="RNase_T2_His_AS_1"/>
</dbReference>